<dbReference type="PROSITE" id="PS50878">
    <property type="entry name" value="RT_POL"/>
    <property type="match status" value="1"/>
</dbReference>
<evidence type="ECO:0000256" key="1">
    <source>
        <dbReference type="ARBA" id="ARBA00010879"/>
    </source>
</evidence>
<organism evidence="4 5">
    <name type="scientific">Scophthalmus maximus</name>
    <name type="common">Turbot</name>
    <name type="synonym">Psetta maxima</name>
    <dbReference type="NCBI Taxonomy" id="52904"/>
    <lineage>
        <taxon>Eukaryota</taxon>
        <taxon>Metazoa</taxon>
        <taxon>Chordata</taxon>
        <taxon>Craniata</taxon>
        <taxon>Vertebrata</taxon>
        <taxon>Euteleostomi</taxon>
        <taxon>Actinopterygii</taxon>
        <taxon>Neopterygii</taxon>
        <taxon>Teleostei</taxon>
        <taxon>Neoteleostei</taxon>
        <taxon>Acanthomorphata</taxon>
        <taxon>Carangaria</taxon>
        <taxon>Pleuronectiformes</taxon>
        <taxon>Pleuronectoidei</taxon>
        <taxon>Scophthalmidae</taxon>
        <taxon>Scophthalmus</taxon>
    </lineage>
</organism>
<dbReference type="AlphaFoldDB" id="A0A6A4T6L1"/>
<gene>
    <name evidence="4" type="ORF">F2P81_006407</name>
</gene>
<comment type="caution">
    <text evidence="4">The sequence shown here is derived from an EMBL/GenBank/DDBJ whole genome shotgun (WGS) entry which is preliminary data.</text>
</comment>
<protein>
    <recommendedName>
        <fullName evidence="2">ribonuclease H</fullName>
        <ecNumber evidence="2">3.1.26.4</ecNumber>
    </recommendedName>
</protein>
<accession>A0A6A4T6L1</accession>
<sequence length="416" mass="47534">MDCEYAKPDDMLIDAIIARVHEKRVQERLMDRVKEVVSSMPSAKVFSVLDAKSGFLQIELDDDSSLLTTFKTPVGRFRWLRLSFGLKCAPEIFQCIMDGMLEGISGATAIIDDILIEAPDMKTHDVILRKVIEKATSYNLKLNFKKCLIRQSQVPYVGHLLTADGLKPDLAKVEAVRCMAPPTDKKGVCRFLGFVMYLSKFIRNVREEDAPLCQLLKSDVEFSWQPAQQKAFDRLKDLCSLPLLLKYYDPAEPVQIFSEASSSGLGAVLLQGNCPVAFSTRSLTDAVTRYAQIEKEMLSIVHACTKFHHYIFGKQVTVYNDHKTLLATPMHIQKMRLRLQWYDLTVRNNCSQPLIDAFHQFVTHLVFVEKQMSDRHCGPVSLLCDYKSTWQLRNENNFQNCHCIMAGSHKRFLFYT</sequence>
<evidence type="ECO:0000313" key="5">
    <source>
        <dbReference type="Proteomes" id="UP000438429"/>
    </source>
</evidence>
<dbReference type="Proteomes" id="UP000438429">
    <property type="component" value="Unassembled WGS sequence"/>
</dbReference>
<evidence type="ECO:0000259" key="3">
    <source>
        <dbReference type="PROSITE" id="PS50878"/>
    </source>
</evidence>
<dbReference type="Pfam" id="PF17919">
    <property type="entry name" value="RT_RNaseH_2"/>
    <property type="match status" value="1"/>
</dbReference>
<dbReference type="EC" id="3.1.26.4" evidence="2"/>
<dbReference type="InterPro" id="IPR041577">
    <property type="entry name" value="RT_RNaseH_2"/>
</dbReference>
<dbReference type="InterPro" id="IPR043502">
    <property type="entry name" value="DNA/RNA_pol_sf"/>
</dbReference>
<dbReference type="EMBL" id="VEVO01000006">
    <property type="protein sequence ID" value="KAF0040509.1"/>
    <property type="molecule type" value="Genomic_DNA"/>
</dbReference>
<evidence type="ECO:0000313" key="4">
    <source>
        <dbReference type="EMBL" id="KAF0040509.1"/>
    </source>
</evidence>
<dbReference type="PANTHER" id="PTHR37984">
    <property type="entry name" value="PROTEIN CBG26694"/>
    <property type="match status" value="1"/>
</dbReference>
<proteinExistence type="inferred from homology"/>
<dbReference type="InterPro" id="IPR050951">
    <property type="entry name" value="Retrovirus_Pol_polyprotein"/>
</dbReference>
<name>A0A6A4T6L1_SCOMX</name>
<dbReference type="Pfam" id="PF00078">
    <property type="entry name" value="RVT_1"/>
    <property type="match status" value="1"/>
</dbReference>
<dbReference type="FunFam" id="3.30.70.270:FF:000063">
    <property type="entry name" value="Zinc knuckle domaincontaining protein"/>
    <property type="match status" value="1"/>
</dbReference>
<dbReference type="CDD" id="cd01647">
    <property type="entry name" value="RT_LTR"/>
    <property type="match status" value="1"/>
</dbReference>
<comment type="similarity">
    <text evidence="1">Belongs to the beta type-B retroviral polymerase family. HERV class-II K(HML-2) pol subfamily.</text>
</comment>
<dbReference type="PANTHER" id="PTHR37984:SF8">
    <property type="entry name" value="CCHC-TYPE DOMAIN-CONTAINING PROTEIN"/>
    <property type="match status" value="1"/>
</dbReference>
<dbReference type="Gene3D" id="3.30.70.270">
    <property type="match status" value="2"/>
</dbReference>
<feature type="domain" description="Reverse transcriptase" evidence="3">
    <location>
        <begin position="1"/>
        <end position="161"/>
    </location>
</feature>
<dbReference type="Gene3D" id="3.10.10.10">
    <property type="entry name" value="HIV Type 1 Reverse Transcriptase, subunit A, domain 1"/>
    <property type="match status" value="1"/>
</dbReference>
<dbReference type="GO" id="GO:0004523">
    <property type="term" value="F:RNA-DNA hybrid ribonuclease activity"/>
    <property type="evidence" value="ECO:0007669"/>
    <property type="project" value="UniProtKB-EC"/>
</dbReference>
<evidence type="ECO:0000256" key="2">
    <source>
        <dbReference type="ARBA" id="ARBA00012180"/>
    </source>
</evidence>
<dbReference type="InterPro" id="IPR043128">
    <property type="entry name" value="Rev_trsase/Diguanyl_cyclase"/>
</dbReference>
<reference evidence="4 5" key="1">
    <citation type="submission" date="2019-06" db="EMBL/GenBank/DDBJ databases">
        <title>Draft genomes of female and male turbot (Scophthalmus maximus).</title>
        <authorList>
            <person name="Xu H."/>
            <person name="Xu X.-W."/>
            <person name="Shao C."/>
            <person name="Chen S."/>
        </authorList>
    </citation>
    <scope>NUCLEOTIDE SEQUENCE [LARGE SCALE GENOMIC DNA]</scope>
    <source>
        <strain evidence="4">Ysfricsl-2016a</strain>
        <tissue evidence="4">Blood</tissue>
    </source>
</reference>
<dbReference type="InterPro" id="IPR000477">
    <property type="entry name" value="RT_dom"/>
</dbReference>
<dbReference type="SUPFAM" id="SSF56672">
    <property type="entry name" value="DNA/RNA polymerases"/>
    <property type="match status" value="1"/>
</dbReference>